<dbReference type="AlphaFoldDB" id="A0A2P2LM19"/>
<name>A0A2P2LM19_RHIMU</name>
<dbReference type="EMBL" id="GGEC01038531">
    <property type="protein sequence ID" value="MBX19015.1"/>
    <property type="molecule type" value="Transcribed_RNA"/>
</dbReference>
<proteinExistence type="predicted"/>
<sequence>MIPKSLNSAKLFIWNPAYIFVQLIPYLKIKKIKTLQQSKLIEDIIDNIRHIRDTLCHSKNEIK</sequence>
<organism evidence="1">
    <name type="scientific">Rhizophora mucronata</name>
    <name type="common">Asiatic mangrove</name>
    <dbReference type="NCBI Taxonomy" id="61149"/>
    <lineage>
        <taxon>Eukaryota</taxon>
        <taxon>Viridiplantae</taxon>
        <taxon>Streptophyta</taxon>
        <taxon>Embryophyta</taxon>
        <taxon>Tracheophyta</taxon>
        <taxon>Spermatophyta</taxon>
        <taxon>Magnoliopsida</taxon>
        <taxon>eudicotyledons</taxon>
        <taxon>Gunneridae</taxon>
        <taxon>Pentapetalae</taxon>
        <taxon>rosids</taxon>
        <taxon>fabids</taxon>
        <taxon>Malpighiales</taxon>
        <taxon>Rhizophoraceae</taxon>
        <taxon>Rhizophora</taxon>
    </lineage>
</organism>
<reference evidence="1" key="1">
    <citation type="submission" date="2018-02" db="EMBL/GenBank/DDBJ databases">
        <title>Rhizophora mucronata_Transcriptome.</title>
        <authorList>
            <person name="Meera S.P."/>
            <person name="Sreeshan A."/>
            <person name="Augustine A."/>
        </authorList>
    </citation>
    <scope>NUCLEOTIDE SEQUENCE</scope>
    <source>
        <tissue evidence="1">Leaf</tissue>
    </source>
</reference>
<protein>
    <submittedName>
        <fullName evidence="1">Uncharacterized protein</fullName>
    </submittedName>
</protein>
<accession>A0A2P2LM19</accession>
<evidence type="ECO:0000313" key="1">
    <source>
        <dbReference type="EMBL" id="MBX19015.1"/>
    </source>
</evidence>